<keyword evidence="2" id="KW-1185">Reference proteome</keyword>
<comment type="caution">
    <text evidence="1">The sequence shown here is derived from an EMBL/GenBank/DDBJ whole genome shotgun (WGS) entry which is preliminary data.</text>
</comment>
<protein>
    <submittedName>
        <fullName evidence="1">Uncharacterized protein</fullName>
    </submittedName>
</protein>
<gene>
    <name evidence="1" type="ORF">N8T08_004518</name>
</gene>
<dbReference type="EMBL" id="JAOPJF010000026">
    <property type="protein sequence ID" value="KAK1145087.1"/>
    <property type="molecule type" value="Genomic_DNA"/>
</dbReference>
<organism evidence="1 2">
    <name type="scientific">Aspergillus melleus</name>
    <dbReference type="NCBI Taxonomy" id="138277"/>
    <lineage>
        <taxon>Eukaryota</taxon>
        <taxon>Fungi</taxon>
        <taxon>Dikarya</taxon>
        <taxon>Ascomycota</taxon>
        <taxon>Pezizomycotina</taxon>
        <taxon>Eurotiomycetes</taxon>
        <taxon>Eurotiomycetidae</taxon>
        <taxon>Eurotiales</taxon>
        <taxon>Aspergillaceae</taxon>
        <taxon>Aspergillus</taxon>
        <taxon>Aspergillus subgen. Circumdati</taxon>
    </lineage>
</organism>
<dbReference type="Proteomes" id="UP001177260">
    <property type="component" value="Unassembled WGS sequence"/>
</dbReference>
<evidence type="ECO:0000313" key="2">
    <source>
        <dbReference type="Proteomes" id="UP001177260"/>
    </source>
</evidence>
<evidence type="ECO:0000313" key="1">
    <source>
        <dbReference type="EMBL" id="KAK1145087.1"/>
    </source>
</evidence>
<reference evidence="1 2" key="1">
    <citation type="journal article" date="2023" name="ACS Omega">
        <title>Identification of the Neoaspergillic Acid Biosynthesis Gene Cluster by Establishing an In Vitro CRISPR-Ribonucleoprotein Genetic System in Aspergillus melleus.</title>
        <authorList>
            <person name="Yuan B."/>
            <person name="Grau M.F."/>
            <person name="Murata R.M."/>
            <person name="Torok T."/>
            <person name="Venkateswaran K."/>
            <person name="Stajich J.E."/>
            <person name="Wang C.C.C."/>
        </authorList>
    </citation>
    <scope>NUCLEOTIDE SEQUENCE [LARGE SCALE GENOMIC DNA]</scope>
    <source>
        <strain evidence="1 2">IMV 1140</strain>
    </source>
</reference>
<proteinExistence type="predicted"/>
<name>A0ACC3B3T4_9EURO</name>
<accession>A0ACC3B3T4</accession>
<sequence>MSSSSTSITEPNPLQGEFQPAGPTDLRAPCPALNSLANHGLIARSGRNITAAELTSAVRYLGLGSDVAYLLVGSAFKVHSDDHNNPPPGARWSGLRDPKQFNADGIPVLNLDQVGRPHAIEHDVSLTRQDRLLGDYMDLNPDLYEGLLSSPRDSSTFRVSDLGRFRKLRYDQQKQTNENLDFDKKKHFIACAEVAAISTVFGQGLRRKVPRRYIEAVFGEERLPYDEGWRPRSWKVFLPEVAVFVLGASWYAWPF</sequence>